<keyword evidence="3" id="KW-1185">Reference proteome</keyword>
<evidence type="ECO:0000313" key="3">
    <source>
        <dbReference type="Proteomes" id="UP001160301"/>
    </source>
</evidence>
<protein>
    <recommendedName>
        <fullName evidence="1">CN hydrolase domain-containing protein</fullName>
    </recommendedName>
</protein>
<organism evidence="2 3">
    <name type="scientific">Polyangium sorediatum</name>
    <dbReference type="NCBI Taxonomy" id="889274"/>
    <lineage>
        <taxon>Bacteria</taxon>
        <taxon>Pseudomonadati</taxon>
        <taxon>Myxococcota</taxon>
        <taxon>Polyangia</taxon>
        <taxon>Polyangiales</taxon>
        <taxon>Polyangiaceae</taxon>
        <taxon>Polyangium</taxon>
    </lineage>
</organism>
<comment type="caution">
    <text evidence="2">The sequence shown here is derived from an EMBL/GenBank/DDBJ whole genome shotgun (WGS) entry which is preliminary data.</text>
</comment>
<dbReference type="RefSeq" id="WP_284721183.1">
    <property type="nucleotide sequence ID" value="NZ_JARZHI010000039.1"/>
</dbReference>
<evidence type="ECO:0000259" key="1">
    <source>
        <dbReference type="PROSITE" id="PS50263"/>
    </source>
</evidence>
<dbReference type="InterPro" id="IPR003010">
    <property type="entry name" value="C-N_Hydrolase"/>
</dbReference>
<sequence length="56" mass="6170">MRLVVFPEYSIPWDILEEGAKAANDIVVVAGTHMVDLDGLDAGIYERLGWPRDASP</sequence>
<dbReference type="EMBL" id="JARZHI010000039">
    <property type="protein sequence ID" value="MDI1434188.1"/>
    <property type="molecule type" value="Genomic_DNA"/>
</dbReference>
<dbReference type="Proteomes" id="UP001160301">
    <property type="component" value="Unassembled WGS sequence"/>
</dbReference>
<proteinExistence type="predicted"/>
<dbReference type="PROSITE" id="PS50263">
    <property type="entry name" value="CN_HYDROLASE"/>
    <property type="match status" value="1"/>
</dbReference>
<accession>A0ABT6P0T7</accession>
<feature type="domain" description="CN hydrolase" evidence="1">
    <location>
        <begin position="1"/>
        <end position="56"/>
    </location>
</feature>
<reference evidence="2 3" key="1">
    <citation type="submission" date="2023-04" db="EMBL/GenBank/DDBJ databases">
        <title>The genome sequence of Polyangium sorediatum DSM14670.</title>
        <authorList>
            <person name="Zhang X."/>
        </authorList>
    </citation>
    <scope>NUCLEOTIDE SEQUENCE [LARGE SCALE GENOMIC DNA]</scope>
    <source>
        <strain evidence="2 3">DSM 14670</strain>
    </source>
</reference>
<name>A0ABT6P0T7_9BACT</name>
<gene>
    <name evidence="2" type="ORF">QHF89_32115</name>
</gene>
<evidence type="ECO:0000313" key="2">
    <source>
        <dbReference type="EMBL" id="MDI1434188.1"/>
    </source>
</evidence>